<dbReference type="EMBL" id="MCGE01000007">
    <property type="protein sequence ID" value="ORZ19798.1"/>
    <property type="molecule type" value="Genomic_DNA"/>
</dbReference>
<feature type="compositionally biased region" description="Polar residues" evidence="1">
    <location>
        <begin position="179"/>
        <end position="197"/>
    </location>
</feature>
<feature type="compositionally biased region" description="Acidic residues" evidence="1">
    <location>
        <begin position="383"/>
        <end position="408"/>
    </location>
</feature>
<dbReference type="GO" id="GO:0015030">
    <property type="term" value="C:Cajal body"/>
    <property type="evidence" value="ECO:0007669"/>
    <property type="project" value="TreeGrafter"/>
</dbReference>
<protein>
    <submittedName>
        <fullName evidence="4">Uncharacterized protein</fullName>
    </submittedName>
</protein>
<reference evidence="4 5" key="1">
    <citation type="submission" date="2016-07" db="EMBL/GenBank/DDBJ databases">
        <title>Pervasive Adenine N6-methylation of Active Genes in Fungi.</title>
        <authorList>
            <consortium name="DOE Joint Genome Institute"/>
            <person name="Mondo S.J."/>
            <person name="Dannebaum R.O."/>
            <person name="Kuo R.C."/>
            <person name="Labutti K."/>
            <person name="Haridas S."/>
            <person name="Kuo A."/>
            <person name="Salamov A."/>
            <person name="Ahrendt S.R."/>
            <person name="Lipzen A."/>
            <person name="Sullivan W."/>
            <person name="Andreopoulos W.B."/>
            <person name="Clum A."/>
            <person name="Lindquist E."/>
            <person name="Daum C."/>
            <person name="Ramamoorthy G.K."/>
            <person name="Gryganskyi A."/>
            <person name="Culley D."/>
            <person name="Magnuson J.K."/>
            <person name="James T.Y."/>
            <person name="O'Malley M.A."/>
            <person name="Stajich J.E."/>
            <person name="Spatafora J.W."/>
            <person name="Visel A."/>
            <person name="Grigoriev I.V."/>
        </authorList>
    </citation>
    <scope>NUCLEOTIDE SEQUENCE [LARGE SCALE GENOMIC DNA]</scope>
    <source>
        <strain evidence="4 5">NRRL 1336</strain>
    </source>
</reference>
<dbReference type="STRING" id="90262.A0A1X2IP43"/>
<feature type="region of interest" description="Disordered" evidence="1">
    <location>
        <begin position="79"/>
        <end position="231"/>
    </location>
</feature>
<feature type="compositionally biased region" description="Polar residues" evidence="1">
    <location>
        <begin position="140"/>
        <end position="159"/>
    </location>
</feature>
<proteinExistence type="predicted"/>
<accession>A0A1X2IP43</accession>
<dbReference type="OrthoDB" id="74813at2759"/>
<organism evidence="4 5">
    <name type="scientific">Absidia repens</name>
    <dbReference type="NCBI Taxonomy" id="90262"/>
    <lineage>
        <taxon>Eukaryota</taxon>
        <taxon>Fungi</taxon>
        <taxon>Fungi incertae sedis</taxon>
        <taxon>Mucoromycota</taxon>
        <taxon>Mucoromycotina</taxon>
        <taxon>Mucoromycetes</taxon>
        <taxon>Mucorales</taxon>
        <taxon>Cunninghamellaceae</taxon>
        <taxon>Absidia</taxon>
    </lineage>
</organism>
<dbReference type="InterPro" id="IPR056398">
    <property type="entry name" value="Tudor_Coilin"/>
</dbReference>
<sequence>MRIKISASTDSSPSYDFWYAIDDKTSQKGTILDLKKNLNKVAPMAKKSKHLTLSLDGFLLLPTSPINDLIRDGDTIRVQHGLNNSSTPKTKDTKRKEKDDTMTKPKKRKRQDTDTDQQQKQQLIVDTKTKRQKKKKTKQLDNNNATTSLSTTEAPQLSPSKKRNLRRARSRIARRENQIKQQSTVKEHVATSSANKHSTQEADVDDDNAPIEISSKDNVEPSRQLLKKNKNKKKNFLKQMDKTAQSQHIVFDGTTTTTTTLGGDDDNDDTTAFGADKQDNEGGMTEEQEYHYGSYYYVDEDTTPTTTTANDPYMDETMNPYGGAFITESESQQVRNNNRKQRNYGNRNYPVDALDSVFFATDEQEEQEKIVDKDGSSSSSSDSDSDSDSSDSDSSDSDSSDEDEDDGDDVAKVVESEETDEIEQQAEKVDYETYPALTFQGPQVPAVGDHLAIKTLHLSETYTPEISDWKEIKVVELTGQEMVVERVSRTSPSQLKVKKSRLRKFDLPPEHEQQQEDDDDNLTESFNYNDVFEIRRLPK</sequence>
<dbReference type="AlphaFoldDB" id="A0A1X2IP43"/>
<feature type="region of interest" description="Disordered" evidence="1">
    <location>
        <begin position="256"/>
        <end position="284"/>
    </location>
</feature>
<dbReference type="GO" id="GO:0030619">
    <property type="term" value="F:U1 snRNA binding"/>
    <property type="evidence" value="ECO:0007669"/>
    <property type="project" value="TreeGrafter"/>
</dbReference>
<dbReference type="InterPro" id="IPR024822">
    <property type="entry name" value="Coilin"/>
</dbReference>
<dbReference type="PANTHER" id="PTHR15197">
    <property type="entry name" value="COILIN P80"/>
    <property type="match status" value="1"/>
</dbReference>
<evidence type="ECO:0000259" key="3">
    <source>
        <dbReference type="Pfam" id="PF23086"/>
    </source>
</evidence>
<dbReference type="Pfam" id="PF15862">
    <property type="entry name" value="Coilin_N"/>
    <property type="match status" value="1"/>
</dbReference>
<feature type="compositionally biased region" description="Basic and acidic residues" evidence="1">
    <location>
        <begin position="89"/>
        <end position="103"/>
    </location>
</feature>
<feature type="region of interest" description="Disordered" evidence="1">
    <location>
        <begin position="500"/>
        <end position="525"/>
    </location>
</feature>
<feature type="compositionally biased region" description="Basic residues" evidence="1">
    <location>
        <begin position="160"/>
        <end position="172"/>
    </location>
</feature>
<dbReference type="GO" id="GO:0000387">
    <property type="term" value="P:spliceosomal snRNP assembly"/>
    <property type="evidence" value="ECO:0007669"/>
    <property type="project" value="TreeGrafter"/>
</dbReference>
<comment type="caution">
    <text evidence="4">The sequence shown here is derived from an EMBL/GenBank/DDBJ whole genome shotgun (WGS) entry which is preliminary data.</text>
</comment>
<dbReference type="GO" id="GO:0030620">
    <property type="term" value="F:U2 snRNA binding"/>
    <property type="evidence" value="ECO:0007669"/>
    <property type="project" value="TreeGrafter"/>
</dbReference>
<gene>
    <name evidence="4" type="ORF">BCR42DRAFT_410549</name>
</gene>
<feature type="domain" description="Coilin tudor" evidence="3">
    <location>
        <begin position="428"/>
        <end position="519"/>
    </location>
</feature>
<dbReference type="Pfam" id="PF23086">
    <property type="entry name" value="Tudor_Coilin"/>
    <property type="match status" value="1"/>
</dbReference>
<evidence type="ECO:0000259" key="2">
    <source>
        <dbReference type="Pfam" id="PF15862"/>
    </source>
</evidence>
<feature type="compositionally biased region" description="Basic and acidic residues" evidence="1">
    <location>
        <begin position="503"/>
        <end position="514"/>
    </location>
</feature>
<name>A0A1X2IP43_9FUNG</name>
<dbReference type="PANTHER" id="PTHR15197:SF0">
    <property type="entry name" value="COILIN"/>
    <property type="match status" value="1"/>
</dbReference>
<evidence type="ECO:0000256" key="1">
    <source>
        <dbReference type="SAM" id="MobiDB-lite"/>
    </source>
</evidence>
<dbReference type="Proteomes" id="UP000193560">
    <property type="component" value="Unassembled WGS sequence"/>
</dbReference>
<dbReference type="InterPro" id="IPR031722">
    <property type="entry name" value="Coilin_N"/>
</dbReference>
<keyword evidence="5" id="KW-1185">Reference proteome</keyword>
<feature type="region of interest" description="Disordered" evidence="1">
    <location>
        <begin position="363"/>
        <end position="429"/>
    </location>
</feature>
<evidence type="ECO:0000313" key="5">
    <source>
        <dbReference type="Proteomes" id="UP000193560"/>
    </source>
</evidence>
<feature type="domain" description="Coilin N-terminal" evidence="2">
    <location>
        <begin position="15"/>
        <end position="138"/>
    </location>
</feature>
<evidence type="ECO:0000313" key="4">
    <source>
        <dbReference type="EMBL" id="ORZ19798.1"/>
    </source>
</evidence>